<gene>
    <name evidence="3" type="ORF">QTG54_008300</name>
</gene>
<dbReference type="EMBL" id="JATAAI010000014">
    <property type="protein sequence ID" value="KAK1741048.1"/>
    <property type="molecule type" value="Genomic_DNA"/>
</dbReference>
<reference evidence="3" key="1">
    <citation type="submission" date="2023-06" db="EMBL/GenBank/DDBJ databases">
        <title>Survivors Of The Sea: Transcriptome response of Skeletonema marinoi to long-term dormancy.</title>
        <authorList>
            <person name="Pinder M.I.M."/>
            <person name="Kourtchenko O."/>
            <person name="Robertson E.K."/>
            <person name="Larsson T."/>
            <person name="Maumus F."/>
            <person name="Osuna-Cruz C.M."/>
            <person name="Vancaester E."/>
            <person name="Stenow R."/>
            <person name="Vandepoele K."/>
            <person name="Ploug H."/>
            <person name="Bruchert V."/>
            <person name="Godhe A."/>
            <person name="Topel M."/>
        </authorList>
    </citation>
    <scope>NUCLEOTIDE SEQUENCE</scope>
    <source>
        <strain evidence="3">R05AC</strain>
    </source>
</reference>
<sequence length="202" mass="22004">MQQLIALGLILLVSSASAFQIQSSMTQQQHRSHHTQQPLAATPTNNNNDSDDVSNTNNNPLHSRRNMLLGLSATNLAFLSSYASSANADVLRSAGCANGEGEACADLAEGNEFIQNLQKKSAQNKEANQREALNAYYMKNYPDVFAVSDKKMVKKLDGSYALFSAKEVDNLNKAGKIRIEYPTSKGGRIADLTQKPILVLNE</sequence>
<comment type="caution">
    <text evidence="3">The sequence shown here is derived from an EMBL/GenBank/DDBJ whole genome shotgun (WGS) entry which is preliminary data.</text>
</comment>
<dbReference type="AlphaFoldDB" id="A0AAD8Y8B6"/>
<evidence type="ECO:0000313" key="3">
    <source>
        <dbReference type="EMBL" id="KAK1741048.1"/>
    </source>
</evidence>
<evidence type="ECO:0000256" key="2">
    <source>
        <dbReference type="SAM" id="SignalP"/>
    </source>
</evidence>
<evidence type="ECO:0000313" key="4">
    <source>
        <dbReference type="Proteomes" id="UP001224775"/>
    </source>
</evidence>
<feature type="chain" id="PRO_5042047820" description="PS II complex 12 kDa extrinsic protein" evidence="2">
    <location>
        <begin position="19"/>
        <end position="202"/>
    </location>
</feature>
<feature type="region of interest" description="Disordered" evidence="1">
    <location>
        <begin position="24"/>
        <end position="61"/>
    </location>
</feature>
<dbReference type="PANTHER" id="PTHR36327">
    <property type="entry name" value="UNNAMED PRODUCT"/>
    <property type="match status" value="1"/>
</dbReference>
<protein>
    <recommendedName>
        <fullName evidence="5">PS II complex 12 kDa extrinsic protein</fullName>
    </recommendedName>
</protein>
<dbReference type="Proteomes" id="UP001224775">
    <property type="component" value="Unassembled WGS sequence"/>
</dbReference>
<organism evidence="3 4">
    <name type="scientific">Skeletonema marinoi</name>
    <dbReference type="NCBI Taxonomy" id="267567"/>
    <lineage>
        <taxon>Eukaryota</taxon>
        <taxon>Sar</taxon>
        <taxon>Stramenopiles</taxon>
        <taxon>Ochrophyta</taxon>
        <taxon>Bacillariophyta</taxon>
        <taxon>Coscinodiscophyceae</taxon>
        <taxon>Thalassiosirophycidae</taxon>
        <taxon>Thalassiosirales</taxon>
        <taxon>Skeletonemataceae</taxon>
        <taxon>Skeletonema</taxon>
        <taxon>Skeletonema marinoi-dohrnii complex</taxon>
    </lineage>
</organism>
<accession>A0AAD8Y8B6</accession>
<evidence type="ECO:0008006" key="5">
    <source>
        <dbReference type="Google" id="ProtNLM"/>
    </source>
</evidence>
<proteinExistence type="predicted"/>
<name>A0AAD8Y8B6_9STRA</name>
<evidence type="ECO:0000256" key="1">
    <source>
        <dbReference type="SAM" id="MobiDB-lite"/>
    </source>
</evidence>
<feature type="compositionally biased region" description="Low complexity" evidence="1">
    <location>
        <begin position="42"/>
        <end position="60"/>
    </location>
</feature>
<feature type="signal peptide" evidence="2">
    <location>
        <begin position="1"/>
        <end position="18"/>
    </location>
</feature>
<keyword evidence="4" id="KW-1185">Reference proteome</keyword>
<keyword evidence="2" id="KW-0732">Signal</keyword>
<dbReference type="PANTHER" id="PTHR36327:SF1">
    <property type="entry name" value="OS03G0731100 PROTEIN"/>
    <property type="match status" value="1"/>
</dbReference>